<dbReference type="EMBL" id="CP048685">
    <property type="protein sequence ID" value="QPJ63416.1"/>
    <property type="molecule type" value="Genomic_DNA"/>
</dbReference>
<evidence type="ECO:0000259" key="2">
    <source>
        <dbReference type="Pfam" id="PF09976"/>
    </source>
</evidence>
<dbReference type="InterPro" id="IPR018704">
    <property type="entry name" value="SecYEG/CpoB_TPR"/>
</dbReference>
<keyword evidence="1" id="KW-0472">Membrane</keyword>
<dbReference type="KEGG" id="nli:G3M70_16655"/>
<reference evidence="3 4" key="1">
    <citation type="submission" date="2020-02" db="EMBL/GenBank/DDBJ databases">
        <title>Genomic and physiological characterization of two novel Nitrospinaceae genera.</title>
        <authorList>
            <person name="Mueller A.J."/>
            <person name="Jung M.-Y."/>
            <person name="Strachan C.R."/>
            <person name="Herbold C.W."/>
            <person name="Kirkegaard R.H."/>
            <person name="Daims H."/>
        </authorList>
    </citation>
    <scope>NUCLEOTIDE SEQUENCE [LARGE SCALE GENOMIC DNA]</scope>
    <source>
        <strain evidence="3">EB</strain>
    </source>
</reference>
<proteinExistence type="predicted"/>
<dbReference type="Proteomes" id="UP000594688">
    <property type="component" value="Chromosome"/>
</dbReference>
<accession>A0A7T0BYR2</accession>
<dbReference type="InterPro" id="IPR011990">
    <property type="entry name" value="TPR-like_helical_dom_sf"/>
</dbReference>
<evidence type="ECO:0000256" key="1">
    <source>
        <dbReference type="SAM" id="Phobius"/>
    </source>
</evidence>
<keyword evidence="1" id="KW-1133">Transmembrane helix</keyword>
<sequence length="229" mass="25858">MAAEQEVSRKQLLKEVDPVYSAGSKIMERLVVNKVPLFILLAIIVFSAAGLGIYQKQQAKKILQAEGLVFEMEQIRENAKDKSADAVLNELKTKFEEISEGKQKRRGQLLLADSYFQYGKFDDAEKVYSELKNNATGDLLTVDLARRGLGHVYESKKDFDKAIQAYKSIIDNPGPLPVFYVYLSLARSHELKGDVENAKLVLRDIEAKFPEHPDIERVRLQIKKLEGGS</sequence>
<feature type="transmembrane region" description="Helical" evidence="1">
    <location>
        <begin position="35"/>
        <end position="54"/>
    </location>
</feature>
<dbReference type="Pfam" id="PF13174">
    <property type="entry name" value="TPR_6"/>
    <property type="match status" value="1"/>
</dbReference>
<name>A0A7T0BYR2_9BACT</name>
<dbReference type="AlphaFoldDB" id="A0A7T0BYR2"/>
<dbReference type="InterPro" id="IPR019734">
    <property type="entry name" value="TPR_rpt"/>
</dbReference>
<evidence type="ECO:0000313" key="3">
    <source>
        <dbReference type="EMBL" id="QPJ63416.1"/>
    </source>
</evidence>
<gene>
    <name evidence="3" type="ORF">G3M70_16655</name>
</gene>
<feature type="domain" description="Ancillary SecYEG translocon subunit/Cell division coordinator CpoB TPR" evidence="2">
    <location>
        <begin position="37"/>
        <end position="167"/>
    </location>
</feature>
<dbReference type="Gene3D" id="1.25.40.10">
    <property type="entry name" value="Tetratricopeptide repeat domain"/>
    <property type="match status" value="1"/>
</dbReference>
<protein>
    <submittedName>
        <fullName evidence="3">Tetratricopeptide repeat protein</fullName>
    </submittedName>
</protein>
<evidence type="ECO:0000313" key="4">
    <source>
        <dbReference type="Proteomes" id="UP000594688"/>
    </source>
</evidence>
<dbReference type="SUPFAM" id="SSF48452">
    <property type="entry name" value="TPR-like"/>
    <property type="match status" value="1"/>
</dbReference>
<keyword evidence="1" id="KW-0812">Transmembrane</keyword>
<dbReference type="Pfam" id="PF09976">
    <property type="entry name" value="TPR_21"/>
    <property type="match status" value="1"/>
</dbReference>
<organism evidence="3 4">
    <name type="scientific">Candidatus Nitronauta litoralis</name>
    <dbReference type="NCBI Taxonomy" id="2705533"/>
    <lineage>
        <taxon>Bacteria</taxon>
        <taxon>Pseudomonadati</taxon>
        <taxon>Nitrospinota/Tectimicrobiota group</taxon>
        <taxon>Nitrospinota</taxon>
        <taxon>Nitrospinia</taxon>
        <taxon>Nitrospinales</taxon>
        <taxon>Nitrospinaceae</taxon>
        <taxon>Candidatus Nitronauta</taxon>
    </lineage>
</organism>